<feature type="domain" description="KfrA N-terminal DNA-binding" evidence="1">
    <location>
        <begin position="4"/>
        <end position="65"/>
    </location>
</feature>
<dbReference type="Proteomes" id="UP001198701">
    <property type="component" value="Unassembled WGS sequence"/>
</dbReference>
<sequence length="75" mass="7954">MPNNGEQVTIDAVREVLGTGSPYIIHKHLAQWRAGQAEPAEAPKVEIPEALAAVPGAWAQQFAHDSGAGVREALE</sequence>
<organism evidence="2 3">
    <name type="scientific">Massilia agrisoli</name>
    <dbReference type="NCBI Taxonomy" id="2892444"/>
    <lineage>
        <taxon>Bacteria</taxon>
        <taxon>Pseudomonadati</taxon>
        <taxon>Pseudomonadota</taxon>
        <taxon>Betaproteobacteria</taxon>
        <taxon>Burkholderiales</taxon>
        <taxon>Oxalobacteraceae</taxon>
        <taxon>Telluria group</taxon>
        <taxon>Massilia</taxon>
    </lineage>
</organism>
<protein>
    <submittedName>
        <fullName evidence="2">DNA-binding protein</fullName>
    </submittedName>
</protein>
<proteinExistence type="predicted"/>
<dbReference type="EMBL" id="JAJHPV010000009">
    <property type="protein sequence ID" value="MCC6070327.1"/>
    <property type="molecule type" value="Genomic_DNA"/>
</dbReference>
<keyword evidence="2" id="KW-0238">DNA-binding</keyword>
<dbReference type="Pfam" id="PF11740">
    <property type="entry name" value="KfrA_N"/>
    <property type="match status" value="1"/>
</dbReference>
<name>A0ABS8INZ0_9BURK</name>
<dbReference type="InterPro" id="IPR021104">
    <property type="entry name" value="KfrA_DNA-bd_N"/>
</dbReference>
<evidence type="ECO:0000313" key="2">
    <source>
        <dbReference type="EMBL" id="MCC6070327.1"/>
    </source>
</evidence>
<dbReference type="GO" id="GO:0003677">
    <property type="term" value="F:DNA binding"/>
    <property type="evidence" value="ECO:0007669"/>
    <property type="project" value="UniProtKB-KW"/>
</dbReference>
<reference evidence="2 3" key="1">
    <citation type="submission" date="2021-11" db="EMBL/GenBank/DDBJ databases">
        <authorList>
            <person name="Huq M.A."/>
        </authorList>
    </citation>
    <scope>NUCLEOTIDE SEQUENCE [LARGE SCALE GENOMIC DNA]</scope>
    <source>
        <strain evidence="2 3">MAHUQ-52</strain>
    </source>
</reference>
<evidence type="ECO:0000313" key="3">
    <source>
        <dbReference type="Proteomes" id="UP001198701"/>
    </source>
</evidence>
<evidence type="ECO:0000259" key="1">
    <source>
        <dbReference type="Pfam" id="PF11740"/>
    </source>
</evidence>
<accession>A0ABS8INZ0</accession>
<comment type="caution">
    <text evidence="2">The sequence shown here is derived from an EMBL/GenBank/DDBJ whole genome shotgun (WGS) entry which is preliminary data.</text>
</comment>
<dbReference type="RefSeq" id="WP_229431254.1">
    <property type="nucleotide sequence ID" value="NZ_JAJHPV010000009.1"/>
</dbReference>
<keyword evidence="3" id="KW-1185">Reference proteome</keyword>
<gene>
    <name evidence="2" type="ORF">LMJ30_05050</name>
</gene>